<dbReference type="SUPFAM" id="SSF56300">
    <property type="entry name" value="Metallo-dependent phosphatases"/>
    <property type="match status" value="1"/>
</dbReference>
<dbReference type="CDD" id="cd07423">
    <property type="entry name" value="MPP_Prp_like"/>
    <property type="match status" value="1"/>
</dbReference>
<dbReference type="Gene3D" id="3.60.21.10">
    <property type="match status" value="1"/>
</dbReference>
<gene>
    <name evidence="2" type="ORF">F4559_005856</name>
</gene>
<name>A0A7W7T8F2_9PSEU</name>
<dbReference type="InterPro" id="IPR050126">
    <property type="entry name" value="Ap4A_hydrolase"/>
</dbReference>
<proteinExistence type="predicted"/>
<organism evidence="2 3">
    <name type="scientific">Saccharothrix violaceirubra</name>
    <dbReference type="NCBI Taxonomy" id="413306"/>
    <lineage>
        <taxon>Bacteria</taxon>
        <taxon>Bacillati</taxon>
        <taxon>Actinomycetota</taxon>
        <taxon>Actinomycetes</taxon>
        <taxon>Pseudonocardiales</taxon>
        <taxon>Pseudonocardiaceae</taxon>
        <taxon>Saccharothrix</taxon>
    </lineage>
</organism>
<evidence type="ECO:0000313" key="2">
    <source>
        <dbReference type="EMBL" id="MBB4968497.1"/>
    </source>
</evidence>
<dbReference type="GO" id="GO:0016791">
    <property type="term" value="F:phosphatase activity"/>
    <property type="evidence" value="ECO:0007669"/>
    <property type="project" value="TreeGrafter"/>
</dbReference>
<reference evidence="2 3" key="1">
    <citation type="submission" date="2020-08" db="EMBL/GenBank/DDBJ databases">
        <title>Sequencing the genomes of 1000 actinobacteria strains.</title>
        <authorList>
            <person name="Klenk H.-P."/>
        </authorList>
    </citation>
    <scope>NUCLEOTIDE SEQUENCE [LARGE SCALE GENOMIC DNA]</scope>
    <source>
        <strain evidence="2 3">DSM 45084</strain>
    </source>
</reference>
<sequence>MEIEVPDGSLVVLVDVTAPDAVPGRRLDEITRRAAAGVLTLVEGGDRRELVRIARRHHVRPVAISAHDRLRDEGFRPVHLTGGEPFAVRVVPARSDLRHLTGPFDVIGDVHGCADELRELLGLLGYVDGAHPDGRTAVFVGDLVDRGPDTPGVLRLAMPMVRAGTALSVRGNHEDKLVRALNGHNVVVAHGLETTLAQLDDESPEFRREVAEFCDALVPHYVLDGGRLVVAHAGLPERYHGRESAKSRGLAIWGESTGALDDRGFPVRHPWALEYTGAATVLYGHTPVREATWENNTLCLDTGCAFGGALTAVRYPEREIVSVPARRVWYRQVSPASSPTPRAAGRTTREPA</sequence>
<dbReference type="Pfam" id="PF00149">
    <property type="entry name" value="Metallophos"/>
    <property type="match status" value="1"/>
</dbReference>
<dbReference type="GO" id="GO:0005737">
    <property type="term" value="C:cytoplasm"/>
    <property type="evidence" value="ECO:0007669"/>
    <property type="project" value="TreeGrafter"/>
</dbReference>
<dbReference type="InterPro" id="IPR004843">
    <property type="entry name" value="Calcineurin-like_PHP"/>
</dbReference>
<dbReference type="PANTHER" id="PTHR42850">
    <property type="entry name" value="METALLOPHOSPHOESTERASE"/>
    <property type="match status" value="1"/>
</dbReference>
<dbReference type="RefSeq" id="WP_184674068.1">
    <property type="nucleotide sequence ID" value="NZ_JACHJS010000001.1"/>
</dbReference>
<dbReference type="EMBL" id="JACHJS010000001">
    <property type="protein sequence ID" value="MBB4968497.1"/>
    <property type="molecule type" value="Genomic_DNA"/>
</dbReference>
<dbReference type="Proteomes" id="UP000542674">
    <property type="component" value="Unassembled WGS sequence"/>
</dbReference>
<feature type="domain" description="Calcineurin-like phosphoesterase" evidence="1">
    <location>
        <begin position="103"/>
        <end position="288"/>
    </location>
</feature>
<protein>
    <submittedName>
        <fullName evidence="2">(2Fe-2S) ferredoxin</fullName>
    </submittedName>
</protein>
<evidence type="ECO:0000259" key="1">
    <source>
        <dbReference type="Pfam" id="PF00149"/>
    </source>
</evidence>
<comment type="caution">
    <text evidence="2">The sequence shown here is derived from an EMBL/GenBank/DDBJ whole genome shotgun (WGS) entry which is preliminary data.</text>
</comment>
<accession>A0A7W7T8F2</accession>
<dbReference type="PANTHER" id="PTHR42850:SF7">
    <property type="entry name" value="BIS(5'-NUCLEOSYL)-TETRAPHOSPHATASE PRPE [ASYMMETRICAL]"/>
    <property type="match status" value="1"/>
</dbReference>
<keyword evidence="3" id="KW-1185">Reference proteome</keyword>
<dbReference type="InterPro" id="IPR041780">
    <property type="entry name" value="MPP_PrpE-like"/>
</dbReference>
<evidence type="ECO:0000313" key="3">
    <source>
        <dbReference type="Proteomes" id="UP000542674"/>
    </source>
</evidence>
<dbReference type="InterPro" id="IPR029052">
    <property type="entry name" value="Metallo-depent_PP-like"/>
</dbReference>
<dbReference type="AlphaFoldDB" id="A0A7W7T8F2"/>